<organism evidence="1 2">
    <name type="scientific">Golovinomyces cichoracearum</name>
    <dbReference type="NCBI Taxonomy" id="62708"/>
    <lineage>
        <taxon>Eukaryota</taxon>
        <taxon>Fungi</taxon>
        <taxon>Dikarya</taxon>
        <taxon>Ascomycota</taxon>
        <taxon>Pezizomycotina</taxon>
        <taxon>Leotiomycetes</taxon>
        <taxon>Erysiphales</taxon>
        <taxon>Erysiphaceae</taxon>
        <taxon>Golovinomyces</taxon>
    </lineage>
</organism>
<keyword evidence="1" id="KW-0418">Kinase</keyword>
<proteinExistence type="predicted"/>
<feature type="non-terminal residue" evidence="1">
    <location>
        <position position="1"/>
    </location>
</feature>
<protein>
    <submittedName>
        <fullName evidence="1">Putative serine threonine protein kinase domain protein</fullName>
    </submittedName>
</protein>
<dbReference type="OrthoDB" id="3595072at2759"/>
<dbReference type="EMBL" id="MCBR01011921">
    <property type="protein sequence ID" value="RKF65568.1"/>
    <property type="molecule type" value="Genomic_DNA"/>
</dbReference>
<comment type="caution">
    <text evidence="1">The sequence shown here is derived from an EMBL/GenBank/DDBJ whole genome shotgun (WGS) entry which is preliminary data.</text>
</comment>
<reference evidence="1 2" key="1">
    <citation type="journal article" date="2018" name="BMC Genomics">
        <title>Comparative genome analyses reveal sequence features reflecting distinct modes of host-adaptation between dicot and monocot powdery mildew.</title>
        <authorList>
            <person name="Wu Y."/>
            <person name="Ma X."/>
            <person name="Pan Z."/>
            <person name="Kale S.D."/>
            <person name="Song Y."/>
            <person name="King H."/>
            <person name="Zhang Q."/>
            <person name="Presley C."/>
            <person name="Deng X."/>
            <person name="Wei C.I."/>
            <person name="Xiao S."/>
        </authorList>
    </citation>
    <scope>NUCLEOTIDE SEQUENCE [LARGE SCALE GENOMIC DNA]</scope>
    <source>
        <strain evidence="1">UCSC1</strain>
    </source>
</reference>
<sequence>QIENLYQEEFDPTAHSSTIIRQFCNYAFKVYVDSELKYSTPASQFALDFIKFKEEDFEKIRKEDISKYRQFLRENGVYVTVQRFVKLSKTLADIIEHDTTWPDNDLY</sequence>
<dbReference type="GO" id="GO:0016301">
    <property type="term" value="F:kinase activity"/>
    <property type="evidence" value="ECO:0007669"/>
    <property type="project" value="UniProtKB-KW"/>
</dbReference>
<accession>A0A420I7D6</accession>
<evidence type="ECO:0000313" key="2">
    <source>
        <dbReference type="Proteomes" id="UP000285405"/>
    </source>
</evidence>
<evidence type="ECO:0000313" key="1">
    <source>
        <dbReference type="EMBL" id="RKF65568.1"/>
    </source>
</evidence>
<name>A0A420I7D6_9PEZI</name>
<gene>
    <name evidence="1" type="ORF">GcC1_119037</name>
</gene>
<keyword evidence="1" id="KW-0808">Transferase</keyword>
<dbReference type="Proteomes" id="UP000285405">
    <property type="component" value="Unassembled WGS sequence"/>
</dbReference>
<dbReference type="AlphaFoldDB" id="A0A420I7D6"/>